<dbReference type="Pfam" id="PF13609">
    <property type="entry name" value="Porin_4"/>
    <property type="match status" value="1"/>
</dbReference>
<dbReference type="InterPro" id="IPR050298">
    <property type="entry name" value="Gram-neg_bact_OMP"/>
</dbReference>
<sequence length="354" mass="37626">MRFKIGLIAAVLASSFGAANAQQSSITVYGIVDAGARYGQGLDSRNRPIADSTSGLASGVSRTSRLGFRGSEDLGDGLSAIFNFEHGLNLDTGVQADAVKFWDRASYVGTKASWGTLTLGRQTNLMADTLGAIDPLNIRYAGYNPNVQFASLSAHGHGLEFGSTGSTTGSYRLDNSVKYALDLGAWSLKAMYGFGEGSGDNNSSKGLGAGYRSGAFSAQAAYMNLQANQRRELDAYIAGAAYSFSWGQIRGSYAGSKADLTATTTAEYRTASLGVTAPLPGGLELTLSAYDVERKRSAQKDDGFLRGIAFLDYPLSRRTMVYAEFDHTRWRDGYQGAGNRDKATGLTLGVSHNF</sequence>
<evidence type="ECO:0000256" key="3">
    <source>
        <dbReference type="ARBA" id="ARBA00022448"/>
    </source>
</evidence>
<evidence type="ECO:0000259" key="12">
    <source>
        <dbReference type="Pfam" id="PF13609"/>
    </source>
</evidence>
<keyword evidence="14" id="KW-1185">Reference proteome</keyword>
<evidence type="ECO:0000256" key="1">
    <source>
        <dbReference type="ARBA" id="ARBA00004571"/>
    </source>
</evidence>
<dbReference type="PRINTS" id="PR00184">
    <property type="entry name" value="NEISSPPORIN"/>
</dbReference>
<keyword evidence="3" id="KW-0813">Transport</keyword>
<dbReference type="CDD" id="cd00342">
    <property type="entry name" value="gram_neg_porins"/>
    <property type="match status" value="1"/>
</dbReference>
<proteinExistence type="predicted"/>
<dbReference type="SUPFAM" id="SSF56935">
    <property type="entry name" value="Porins"/>
    <property type="match status" value="1"/>
</dbReference>
<dbReference type="InterPro" id="IPR033900">
    <property type="entry name" value="Gram_neg_porin_domain"/>
</dbReference>
<keyword evidence="9" id="KW-0472">Membrane</keyword>
<name>A0ABT8DTF0_9BURK</name>
<evidence type="ECO:0000256" key="9">
    <source>
        <dbReference type="ARBA" id="ARBA00023136"/>
    </source>
</evidence>
<reference evidence="13 14" key="1">
    <citation type="submission" date="2023-06" db="EMBL/GenBank/DDBJ databases">
        <title>Pelomonas sp. PFR6 16S ribosomal RNA gene Genome sequencing and assembly.</title>
        <authorList>
            <person name="Woo H."/>
        </authorList>
    </citation>
    <scope>NUCLEOTIDE SEQUENCE [LARGE SCALE GENOMIC DNA]</scope>
    <source>
        <strain evidence="13 14">PFR6</strain>
    </source>
</reference>
<comment type="subcellular location">
    <subcellularLocation>
        <location evidence="1">Cell outer membrane</location>
        <topology evidence="1">Multi-pass membrane protein</topology>
    </subcellularLocation>
</comment>
<evidence type="ECO:0000256" key="8">
    <source>
        <dbReference type="ARBA" id="ARBA00023114"/>
    </source>
</evidence>
<keyword evidence="10" id="KW-0998">Cell outer membrane</keyword>
<evidence type="ECO:0000256" key="10">
    <source>
        <dbReference type="ARBA" id="ARBA00023237"/>
    </source>
</evidence>
<evidence type="ECO:0000256" key="4">
    <source>
        <dbReference type="ARBA" id="ARBA00022452"/>
    </source>
</evidence>
<keyword evidence="8" id="KW-0626">Porin</keyword>
<dbReference type="PANTHER" id="PTHR34501">
    <property type="entry name" value="PROTEIN YDDL-RELATED"/>
    <property type="match status" value="1"/>
</dbReference>
<evidence type="ECO:0000256" key="2">
    <source>
        <dbReference type="ARBA" id="ARBA00011233"/>
    </source>
</evidence>
<protein>
    <submittedName>
        <fullName evidence="13">Porin</fullName>
    </submittedName>
</protein>
<accession>A0ABT8DTF0</accession>
<comment type="caution">
    <text evidence="13">The sequence shown here is derived from an EMBL/GenBank/DDBJ whole genome shotgun (WGS) entry which is preliminary data.</text>
</comment>
<organism evidence="13 14">
    <name type="scientific">Roseateles violae</name>
    <dbReference type="NCBI Taxonomy" id="3058042"/>
    <lineage>
        <taxon>Bacteria</taxon>
        <taxon>Pseudomonadati</taxon>
        <taxon>Pseudomonadota</taxon>
        <taxon>Betaproteobacteria</taxon>
        <taxon>Burkholderiales</taxon>
        <taxon>Sphaerotilaceae</taxon>
        <taxon>Roseateles</taxon>
    </lineage>
</organism>
<keyword evidence="6 11" id="KW-0732">Signal</keyword>
<feature type="signal peptide" evidence="11">
    <location>
        <begin position="1"/>
        <end position="21"/>
    </location>
</feature>
<feature type="chain" id="PRO_5046351966" evidence="11">
    <location>
        <begin position="22"/>
        <end position="354"/>
    </location>
</feature>
<dbReference type="RefSeq" id="WP_290358601.1">
    <property type="nucleotide sequence ID" value="NZ_JAUHHC010000002.1"/>
</dbReference>
<dbReference type="InterPro" id="IPR002299">
    <property type="entry name" value="Porin_Neis"/>
</dbReference>
<dbReference type="Gene3D" id="2.40.160.10">
    <property type="entry name" value="Porin"/>
    <property type="match status" value="1"/>
</dbReference>
<dbReference type="InterPro" id="IPR023614">
    <property type="entry name" value="Porin_dom_sf"/>
</dbReference>
<evidence type="ECO:0000256" key="11">
    <source>
        <dbReference type="SAM" id="SignalP"/>
    </source>
</evidence>
<evidence type="ECO:0000313" key="14">
    <source>
        <dbReference type="Proteomes" id="UP001228044"/>
    </source>
</evidence>
<comment type="subunit">
    <text evidence="2">Homotrimer.</text>
</comment>
<dbReference type="PANTHER" id="PTHR34501:SF9">
    <property type="entry name" value="MAJOR OUTER MEMBRANE PROTEIN P.IA"/>
    <property type="match status" value="1"/>
</dbReference>
<dbReference type="Proteomes" id="UP001228044">
    <property type="component" value="Unassembled WGS sequence"/>
</dbReference>
<feature type="domain" description="Porin" evidence="12">
    <location>
        <begin position="9"/>
        <end position="329"/>
    </location>
</feature>
<evidence type="ECO:0000313" key="13">
    <source>
        <dbReference type="EMBL" id="MDN3920295.1"/>
    </source>
</evidence>
<gene>
    <name evidence="13" type="ORF">QWJ38_08410</name>
</gene>
<dbReference type="EMBL" id="JAUHHC010000002">
    <property type="protein sequence ID" value="MDN3920295.1"/>
    <property type="molecule type" value="Genomic_DNA"/>
</dbReference>
<evidence type="ECO:0000256" key="7">
    <source>
        <dbReference type="ARBA" id="ARBA00023065"/>
    </source>
</evidence>
<keyword evidence="4" id="KW-1134">Transmembrane beta strand</keyword>
<keyword evidence="7" id="KW-0406">Ion transport</keyword>
<evidence type="ECO:0000256" key="5">
    <source>
        <dbReference type="ARBA" id="ARBA00022692"/>
    </source>
</evidence>
<keyword evidence="5" id="KW-0812">Transmembrane</keyword>
<evidence type="ECO:0000256" key="6">
    <source>
        <dbReference type="ARBA" id="ARBA00022729"/>
    </source>
</evidence>